<dbReference type="EMBL" id="CP042905">
    <property type="protein sequence ID" value="QEE15609.2"/>
    <property type="molecule type" value="Genomic_DNA"/>
</dbReference>
<organism evidence="6 7">
    <name type="scientific">Promethearchaeum syntrophicum</name>
    <dbReference type="NCBI Taxonomy" id="2594042"/>
    <lineage>
        <taxon>Archaea</taxon>
        <taxon>Promethearchaeati</taxon>
        <taxon>Promethearchaeota</taxon>
        <taxon>Promethearchaeia</taxon>
        <taxon>Promethearchaeales</taxon>
        <taxon>Promethearchaeaceae</taxon>
        <taxon>Promethearchaeum</taxon>
    </lineage>
</organism>
<dbReference type="SUPFAM" id="SSF56042">
    <property type="entry name" value="PurM C-terminal domain-like"/>
    <property type="match status" value="1"/>
</dbReference>
<dbReference type="GO" id="GO:0016260">
    <property type="term" value="P:selenocysteine biosynthetic process"/>
    <property type="evidence" value="ECO:0007669"/>
    <property type="project" value="TreeGrafter"/>
</dbReference>
<keyword evidence="1 6" id="KW-0808">Transferase</keyword>
<evidence type="ECO:0000256" key="1">
    <source>
        <dbReference type="ARBA" id="ARBA00022679"/>
    </source>
</evidence>
<accession>A0A5B9D8Y6</accession>
<dbReference type="GO" id="GO:0005524">
    <property type="term" value="F:ATP binding"/>
    <property type="evidence" value="ECO:0007669"/>
    <property type="project" value="UniProtKB-KW"/>
</dbReference>
<keyword evidence="5" id="KW-0711">Selenium</keyword>
<dbReference type="InterPro" id="IPR036676">
    <property type="entry name" value="PurM-like_C_sf"/>
</dbReference>
<evidence type="ECO:0000313" key="6">
    <source>
        <dbReference type="EMBL" id="QEE15609.2"/>
    </source>
</evidence>
<dbReference type="InterPro" id="IPR016188">
    <property type="entry name" value="PurM-like_N"/>
</dbReference>
<dbReference type="Pfam" id="PF00586">
    <property type="entry name" value="AIRS"/>
    <property type="match status" value="1"/>
</dbReference>
<evidence type="ECO:0000256" key="4">
    <source>
        <dbReference type="ARBA" id="ARBA00022840"/>
    </source>
</evidence>
<keyword evidence="2" id="KW-0547">Nucleotide-binding</keyword>
<evidence type="ECO:0000313" key="7">
    <source>
        <dbReference type="Proteomes" id="UP000321408"/>
    </source>
</evidence>
<dbReference type="GO" id="GO:0004756">
    <property type="term" value="F:selenide, water dikinase activity"/>
    <property type="evidence" value="ECO:0007669"/>
    <property type="project" value="TreeGrafter"/>
</dbReference>
<sequence length="320" mass="35502">MPATKLKEILTSAGLPSKAEDCSIISINDKGDKLISNIDIFTAIHDDPYMMGKIAACNVTNDLFALNALNVSNYSAFIGVPTDIPKDFPVKIIDGMRDFLKDIETDVHGGHTIYNPWPLFGGSASAIIKNSEIIGKRGIKMSDRLILTKPLGVQPIMAAYRVMKSEIKLLDDYNLDEIKKSIDTGVKCMTTSNRNVVKVIHEGNFFNSIHAMTDITGFGFAGHLEEMLEDSNLGADISQIPVIPTTVSLADYFGYRLREGFSPEIAGPMLIAVDPKEFDNFIHALEDNNVWWFEVGKISKKHQSIKFQEKNLLIEVADFK</sequence>
<keyword evidence="4" id="KW-0067">ATP-binding</keyword>
<dbReference type="SUPFAM" id="SSF55326">
    <property type="entry name" value="PurM N-terminal domain-like"/>
    <property type="match status" value="1"/>
</dbReference>
<name>A0A5B9D8Y6_9ARCH</name>
<evidence type="ECO:0000256" key="3">
    <source>
        <dbReference type="ARBA" id="ARBA00022777"/>
    </source>
</evidence>
<dbReference type="InterPro" id="IPR036921">
    <property type="entry name" value="PurM-like_N_sf"/>
</dbReference>
<proteinExistence type="predicted"/>
<evidence type="ECO:0000256" key="2">
    <source>
        <dbReference type="ARBA" id="ARBA00022741"/>
    </source>
</evidence>
<keyword evidence="7" id="KW-1185">Reference proteome</keyword>
<dbReference type="GO" id="GO:0005737">
    <property type="term" value="C:cytoplasm"/>
    <property type="evidence" value="ECO:0007669"/>
    <property type="project" value="TreeGrafter"/>
</dbReference>
<dbReference type="KEGG" id="psyt:DSAG12_01435"/>
<dbReference type="InterPro" id="IPR010918">
    <property type="entry name" value="PurM-like_C_dom"/>
</dbReference>
<dbReference type="Gene3D" id="3.30.1330.10">
    <property type="entry name" value="PurM-like, N-terminal domain"/>
    <property type="match status" value="1"/>
</dbReference>
<dbReference type="EC" id="2.7.9.3" evidence="6"/>
<dbReference type="Pfam" id="PF02769">
    <property type="entry name" value="AIRS_C"/>
    <property type="match status" value="1"/>
</dbReference>
<dbReference type="AlphaFoldDB" id="A0A5B9D8Y6"/>
<protein>
    <submittedName>
        <fullName evidence="6">Selenide, water dikinase SelD</fullName>
        <ecNumber evidence="6">2.7.9.3</ecNumber>
    </submittedName>
</protein>
<keyword evidence="3" id="KW-0418">Kinase</keyword>
<gene>
    <name evidence="6" type="primary">selD</name>
    <name evidence="6" type="ORF">DSAG12_01435</name>
</gene>
<dbReference type="Proteomes" id="UP000321408">
    <property type="component" value="Chromosome"/>
</dbReference>
<reference evidence="6 7" key="1">
    <citation type="journal article" date="2020" name="Nature">
        <title>Isolation of an archaeon at the prokaryote-eukaryote interface.</title>
        <authorList>
            <person name="Imachi H."/>
            <person name="Nobu M.K."/>
            <person name="Nakahara N."/>
            <person name="Morono Y."/>
            <person name="Ogawara M."/>
            <person name="Takaki Y."/>
            <person name="Takano Y."/>
            <person name="Uematsu K."/>
            <person name="Ikuta T."/>
            <person name="Ito M."/>
            <person name="Matsui Y."/>
            <person name="Miyazaki M."/>
            <person name="Murata K."/>
            <person name="Saito Y."/>
            <person name="Sakai S."/>
            <person name="Song C."/>
            <person name="Tasumi E."/>
            <person name="Yamanaka Y."/>
            <person name="Yamaguchi T."/>
            <person name="Kamagata Y."/>
            <person name="Tamaki H."/>
            <person name="Takai K."/>
        </authorList>
    </citation>
    <scope>NUCLEOTIDE SEQUENCE [LARGE SCALE GENOMIC DNA]</scope>
    <source>
        <strain evidence="6 7">MK-D1</strain>
    </source>
</reference>
<dbReference type="InterPro" id="IPR004536">
    <property type="entry name" value="SPS/SelD"/>
</dbReference>
<dbReference type="Gene3D" id="3.90.650.10">
    <property type="entry name" value="PurM-like C-terminal domain"/>
    <property type="match status" value="1"/>
</dbReference>
<dbReference type="PANTHER" id="PTHR10256">
    <property type="entry name" value="SELENIDE, WATER DIKINASE"/>
    <property type="match status" value="1"/>
</dbReference>
<dbReference type="NCBIfam" id="TIGR00476">
    <property type="entry name" value="selD"/>
    <property type="match status" value="1"/>
</dbReference>
<reference evidence="6 7" key="2">
    <citation type="journal article" date="2024" name="Int. J. Syst. Evol. Microbiol.">
        <title>Promethearchaeum syntrophicum gen. nov., sp. nov., an anaerobic, obligately syntrophic archaeon, the first isolate of the lineage 'Asgard' archaea, and proposal of the new archaeal phylum Promethearchaeota phyl. nov. and kingdom Promethearchaeati regn. nov.</title>
        <authorList>
            <person name="Imachi H."/>
            <person name="Nobu M.K."/>
            <person name="Kato S."/>
            <person name="Takaki Y."/>
            <person name="Miyazaki M."/>
            <person name="Miyata M."/>
            <person name="Ogawara M."/>
            <person name="Saito Y."/>
            <person name="Sakai S."/>
            <person name="Tahara Y.O."/>
            <person name="Takano Y."/>
            <person name="Tasumi E."/>
            <person name="Uematsu K."/>
            <person name="Yoshimura T."/>
            <person name="Itoh T."/>
            <person name="Ohkuma M."/>
            <person name="Takai K."/>
        </authorList>
    </citation>
    <scope>NUCLEOTIDE SEQUENCE [LARGE SCALE GENOMIC DNA]</scope>
    <source>
        <strain evidence="6 7">MK-D1</strain>
    </source>
</reference>
<dbReference type="PANTHER" id="PTHR10256:SF0">
    <property type="entry name" value="INACTIVE SELENIDE, WATER DIKINASE-LIKE PROTEIN-RELATED"/>
    <property type="match status" value="1"/>
</dbReference>
<evidence type="ECO:0000256" key="5">
    <source>
        <dbReference type="ARBA" id="ARBA00023266"/>
    </source>
</evidence>